<dbReference type="EMBL" id="CP165734">
    <property type="protein sequence ID" value="XDV55899.1"/>
    <property type="molecule type" value="Genomic_DNA"/>
</dbReference>
<gene>
    <name evidence="1" type="ORF">AB8Z38_24595</name>
</gene>
<dbReference type="AlphaFoldDB" id="A0AB39XFU8"/>
<protein>
    <recommendedName>
        <fullName evidence="2">Terminase small subunit</fullName>
    </recommendedName>
</protein>
<proteinExistence type="predicted"/>
<evidence type="ECO:0000313" key="1">
    <source>
        <dbReference type="EMBL" id="XDV55899.1"/>
    </source>
</evidence>
<accession>A0AB39XFU8</accession>
<evidence type="ECO:0008006" key="2">
    <source>
        <dbReference type="Google" id="ProtNLM"/>
    </source>
</evidence>
<organism evidence="1">
    <name type="scientific">Bradyrhizobium sp. LLZ17</name>
    <dbReference type="NCBI Taxonomy" id="3239388"/>
    <lineage>
        <taxon>Bacteria</taxon>
        <taxon>Pseudomonadati</taxon>
        <taxon>Pseudomonadota</taxon>
        <taxon>Alphaproteobacteria</taxon>
        <taxon>Hyphomicrobiales</taxon>
        <taxon>Nitrobacteraceae</taxon>
        <taxon>Bradyrhizobium</taxon>
    </lineage>
</organism>
<name>A0AB39XFU8_9BRAD</name>
<dbReference type="RefSeq" id="WP_369720338.1">
    <property type="nucleotide sequence ID" value="NZ_CP165734.1"/>
</dbReference>
<reference evidence="1" key="1">
    <citation type="submission" date="2024-08" db="EMBL/GenBank/DDBJ databases">
        <authorList>
            <person name="Chaddad Z."/>
            <person name="Lamrabet M."/>
            <person name="Bouhnik O."/>
            <person name="Alami S."/>
            <person name="Wipf D."/>
            <person name="Courty P.E."/>
            <person name="Missbah El Idrissi M."/>
        </authorList>
    </citation>
    <scope>NUCLEOTIDE SEQUENCE</scope>
    <source>
        <strain evidence="1">LLZ17</strain>
    </source>
</reference>
<sequence length="168" mass="18857">MSTISEVCKWCGISRPTFHRALNRGVVGKKPRGQYDLQEVARALIKDGQAMKGGHGDYASKLALSEARAALAREQAIAVGMKNAVMRREYASLALVQRQVEIMFAAFRERILSIPGKLAAVCEMRSRDEVELVLRDECWDALDELSRPIIPMEGEAMSLTQRHRCRQL</sequence>